<keyword evidence="2" id="KW-0489">Methyltransferase</keyword>
<dbReference type="Proteomes" id="UP000535890">
    <property type="component" value="Unassembled WGS sequence"/>
</dbReference>
<dbReference type="PANTHER" id="PTHR43861:SF1">
    <property type="entry name" value="TRANS-ACONITATE 2-METHYLTRANSFERASE"/>
    <property type="match status" value="1"/>
</dbReference>
<proteinExistence type="predicted"/>
<protein>
    <submittedName>
        <fullName evidence="2">SAM-dependent methyltransferase</fullName>
    </submittedName>
</protein>
<dbReference type="InterPro" id="IPR029063">
    <property type="entry name" value="SAM-dependent_MTases_sf"/>
</dbReference>
<keyword evidence="2" id="KW-0808">Transferase</keyword>
<evidence type="ECO:0000313" key="3">
    <source>
        <dbReference type="Proteomes" id="UP000535890"/>
    </source>
</evidence>
<dbReference type="GO" id="GO:0032259">
    <property type="term" value="P:methylation"/>
    <property type="evidence" value="ECO:0007669"/>
    <property type="project" value="UniProtKB-KW"/>
</dbReference>
<organism evidence="2 3">
    <name type="scientific">Actinomycetospora corticicola</name>
    <dbReference type="NCBI Taxonomy" id="663602"/>
    <lineage>
        <taxon>Bacteria</taxon>
        <taxon>Bacillati</taxon>
        <taxon>Actinomycetota</taxon>
        <taxon>Actinomycetes</taxon>
        <taxon>Pseudonocardiales</taxon>
        <taxon>Pseudonocardiaceae</taxon>
        <taxon>Actinomycetospora</taxon>
    </lineage>
</organism>
<keyword evidence="3" id="KW-1185">Reference proteome</keyword>
<feature type="domain" description="Methyltransferase type 11" evidence="1">
    <location>
        <begin position="70"/>
        <end position="167"/>
    </location>
</feature>
<name>A0A7Y9DZQ9_9PSEU</name>
<dbReference type="RefSeq" id="WP_179795935.1">
    <property type="nucleotide sequence ID" value="NZ_BAABHP010000029.1"/>
</dbReference>
<sequence length="241" mass="26240">MTTDRDIDDVSRTWTKLGDEDPMWAVLTDKGKDKNRWEPADFLATGVEEIAALVERLDALGLRPGRGRAVDFGCGAGRLSHGLAQAGFEEVLGCDISPTMLAKARELVTDDACRFVQVMGTDLAAVETDSVDLVYSCRVLQHMPPALAHGYIREFWRVARPGAVVVFQMPTQPSSSLAGRVLSALPVSVARLLRRGMEMHGTPEPQVHRLVESLGARVVAADPDTSAGPRWDSRLYITTTA</sequence>
<accession>A0A7Y9DZQ9</accession>
<comment type="caution">
    <text evidence="2">The sequence shown here is derived from an EMBL/GenBank/DDBJ whole genome shotgun (WGS) entry which is preliminary data.</text>
</comment>
<dbReference type="InterPro" id="IPR013216">
    <property type="entry name" value="Methyltransf_11"/>
</dbReference>
<dbReference type="CDD" id="cd02440">
    <property type="entry name" value="AdoMet_MTases"/>
    <property type="match status" value="1"/>
</dbReference>
<gene>
    <name evidence="2" type="ORF">BJ983_004603</name>
</gene>
<evidence type="ECO:0000259" key="1">
    <source>
        <dbReference type="Pfam" id="PF08241"/>
    </source>
</evidence>
<dbReference type="AlphaFoldDB" id="A0A7Y9DZQ9"/>
<dbReference type="PANTHER" id="PTHR43861">
    <property type="entry name" value="TRANS-ACONITATE 2-METHYLTRANSFERASE-RELATED"/>
    <property type="match status" value="1"/>
</dbReference>
<dbReference type="SUPFAM" id="SSF53335">
    <property type="entry name" value="S-adenosyl-L-methionine-dependent methyltransferases"/>
    <property type="match status" value="1"/>
</dbReference>
<reference evidence="2 3" key="1">
    <citation type="submission" date="2020-07" db="EMBL/GenBank/DDBJ databases">
        <title>Sequencing the genomes of 1000 actinobacteria strains.</title>
        <authorList>
            <person name="Klenk H.-P."/>
        </authorList>
    </citation>
    <scope>NUCLEOTIDE SEQUENCE [LARGE SCALE GENOMIC DNA]</scope>
    <source>
        <strain evidence="2 3">DSM 45772</strain>
    </source>
</reference>
<dbReference type="Gene3D" id="3.40.50.150">
    <property type="entry name" value="Vaccinia Virus protein VP39"/>
    <property type="match status" value="1"/>
</dbReference>
<evidence type="ECO:0000313" key="2">
    <source>
        <dbReference type="EMBL" id="NYD38501.1"/>
    </source>
</evidence>
<dbReference type="Pfam" id="PF08241">
    <property type="entry name" value="Methyltransf_11"/>
    <property type="match status" value="1"/>
</dbReference>
<dbReference type="EMBL" id="JACCBN010000001">
    <property type="protein sequence ID" value="NYD38501.1"/>
    <property type="molecule type" value="Genomic_DNA"/>
</dbReference>
<dbReference type="GO" id="GO:0008757">
    <property type="term" value="F:S-adenosylmethionine-dependent methyltransferase activity"/>
    <property type="evidence" value="ECO:0007669"/>
    <property type="project" value="InterPro"/>
</dbReference>